<dbReference type="Pfam" id="PF13276">
    <property type="entry name" value="HTH_21"/>
    <property type="match status" value="1"/>
</dbReference>
<dbReference type="InterPro" id="IPR025948">
    <property type="entry name" value="HTH-like_dom"/>
</dbReference>
<evidence type="ECO:0000313" key="2">
    <source>
        <dbReference type="EMBL" id="MBB6476493.1"/>
    </source>
</evidence>
<protein>
    <recommendedName>
        <fullName evidence="1">HTH-like domain-containing protein</fullName>
    </recommendedName>
</protein>
<comment type="caution">
    <text evidence="2">The sequence shown here is derived from an EMBL/GenBank/DDBJ whole genome shotgun (WGS) entry which is preliminary data.</text>
</comment>
<dbReference type="AlphaFoldDB" id="A0A7X0M934"/>
<dbReference type="EMBL" id="JACHIU010000001">
    <property type="protein sequence ID" value="MBB6476493.1"/>
    <property type="molecule type" value="Genomic_DNA"/>
</dbReference>
<sequence length="138" mass="15080">MRFEAVAVMAGEGISVEIACRVLQVSVSGYYAWRHRPPSPRAIRHAWLTDLIRQIHQRSRGTYGARRVHAELTLGHHAAAGHGAVELLAARHGLGIHGIRPYRIAGTGPSGLIFGYIPSARDHIADEGHCRSSLRGPR</sequence>
<name>A0A7X0M934_9ACTN</name>
<dbReference type="Proteomes" id="UP000555564">
    <property type="component" value="Unassembled WGS sequence"/>
</dbReference>
<organism evidence="2 3">
    <name type="scientific">Sphaerisporangium rubeum</name>
    <dbReference type="NCBI Taxonomy" id="321317"/>
    <lineage>
        <taxon>Bacteria</taxon>
        <taxon>Bacillati</taxon>
        <taxon>Actinomycetota</taxon>
        <taxon>Actinomycetes</taxon>
        <taxon>Streptosporangiales</taxon>
        <taxon>Streptosporangiaceae</taxon>
        <taxon>Sphaerisporangium</taxon>
    </lineage>
</organism>
<reference evidence="2 3" key="1">
    <citation type="submission" date="2020-08" db="EMBL/GenBank/DDBJ databases">
        <title>Sequencing the genomes of 1000 actinobacteria strains.</title>
        <authorList>
            <person name="Klenk H.-P."/>
        </authorList>
    </citation>
    <scope>NUCLEOTIDE SEQUENCE [LARGE SCALE GENOMIC DNA]</scope>
    <source>
        <strain evidence="2 3">DSM 44936</strain>
    </source>
</reference>
<proteinExistence type="predicted"/>
<dbReference type="InterPro" id="IPR050900">
    <property type="entry name" value="Transposase_IS3/IS150/IS904"/>
</dbReference>
<dbReference type="PANTHER" id="PTHR46889">
    <property type="entry name" value="TRANSPOSASE INSF FOR INSERTION SEQUENCE IS3B-RELATED"/>
    <property type="match status" value="1"/>
</dbReference>
<keyword evidence="3" id="KW-1185">Reference proteome</keyword>
<dbReference type="PANTHER" id="PTHR46889:SF4">
    <property type="entry name" value="TRANSPOSASE INSO FOR INSERTION SEQUENCE ELEMENT IS911B-RELATED"/>
    <property type="match status" value="1"/>
</dbReference>
<evidence type="ECO:0000259" key="1">
    <source>
        <dbReference type="Pfam" id="PF13276"/>
    </source>
</evidence>
<feature type="domain" description="HTH-like" evidence="1">
    <location>
        <begin position="48"/>
        <end position="94"/>
    </location>
</feature>
<evidence type="ECO:0000313" key="3">
    <source>
        <dbReference type="Proteomes" id="UP000555564"/>
    </source>
</evidence>
<accession>A0A7X0M934</accession>
<gene>
    <name evidence="2" type="ORF">BJ992_005924</name>
</gene>
<dbReference type="RefSeq" id="WP_184986572.1">
    <property type="nucleotide sequence ID" value="NZ_BAAALO010000059.1"/>
</dbReference>